<keyword evidence="1" id="KW-0614">Plasmid</keyword>
<organism evidence="1 2">
    <name type="scientific">Pannonibacter phragmitetus</name>
    <dbReference type="NCBI Taxonomy" id="121719"/>
    <lineage>
        <taxon>Bacteria</taxon>
        <taxon>Pseudomonadati</taxon>
        <taxon>Pseudomonadota</taxon>
        <taxon>Alphaproteobacteria</taxon>
        <taxon>Hyphomicrobiales</taxon>
        <taxon>Stappiaceae</taxon>
        <taxon>Pannonibacter</taxon>
    </lineage>
</organism>
<reference evidence="1 2" key="1">
    <citation type="submission" date="2015-10" db="EMBL/GenBank/DDBJ databases">
        <title>The world's first case of liver abscess caused by Pannonibacter phragmitetus.</title>
        <authorList>
            <person name="Ming D."/>
            <person name="Wang M."/>
            <person name="Zhou Y."/>
            <person name="Jiang T."/>
            <person name="Hu S."/>
        </authorList>
    </citation>
    <scope>NUCLEOTIDE SEQUENCE [LARGE SCALE GENOMIC DNA]</scope>
    <source>
        <strain evidence="1 2">31801</strain>
        <plasmid evidence="2">Plasmid p.p-1</plasmid>
    </source>
</reference>
<gene>
    <name evidence="1" type="ORF">APZ00_24700</name>
</gene>
<keyword evidence="2" id="KW-1185">Reference proteome</keyword>
<evidence type="ECO:0000313" key="1">
    <source>
        <dbReference type="EMBL" id="ALV30443.1"/>
    </source>
</evidence>
<dbReference type="KEGG" id="pphr:APZ00_24700"/>
<dbReference type="RefSeq" id="WP_058900994.1">
    <property type="nucleotide sequence ID" value="NZ_CP013069.1"/>
</dbReference>
<protein>
    <submittedName>
        <fullName evidence="1">Uncharacterized protein</fullName>
    </submittedName>
</protein>
<dbReference type="EMBL" id="CP013069">
    <property type="protein sequence ID" value="ALV30443.1"/>
    <property type="molecule type" value="Genomic_DNA"/>
</dbReference>
<name>A0A0U3NGK8_9HYPH</name>
<sequence>MRPCKPKPHAGDFASVGEQSGVAAGRGGYDVTAGGKVDLTGGVTSSAKAFDADASRLAIAQAPHGLDPLPMSWAHQERFFHGGCQGQLPLGP</sequence>
<geneLocation type="plasmid" evidence="1 2">
    <name>p.p-1</name>
</geneLocation>
<accession>A0A0U3NGK8</accession>
<dbReference type="AlphaFoldDB" id="A0A0U3NGK8"/>
<dbReference type="Proteomes" id="UP000064921">
    <property type="component" value="Plasmid p.p-1"/>
</dbReference>
<proteinExistence type="predicted"/>
<evidence type="ECO:0000313" key="2">
    <source>
        <dbReference type="Proteomes" id="UP000064921"/>
    </source>
</evidence>